<dbReference type="AlphaFoldDB" id="A0A7J8FAJ6"/>
<dbReference type="InParanoid" id="A0A7J8FAJ6"/>
<feature type="compositionally biased region" description="Basic and acidic residues" evidence="1">
    <location>
        <begin position="51"/>
        <end position="83"/>
    </location>
</feature>
<proteinExistence type="predicted"/>
<accession>A0A7J8FAJ6</accession>
<organism evidence="2 3">
    <name type="scientific">Molossus molossus</name>
    <name type="common">Pallas' mastiff bat</name>
    <name type="synonym">Vespertilio molossus</name>
    <dbReference type="NCBI Taxonomy" id="27622"/>
    <lineage>
        <taxon>Eukaryota</taxon>
        <taxon>Metazoa</taxon>
        <taxon>Chordata</taxon>
        <taxon>Craniata</taxon>
        <taxon>Vertebrata</taxon>
        <taxon>Euteleostomi</taxon>
        <taxon>Mammalia</taxon>
        <taxon>Eutheria</taxon>
        <taxon>Laurasiatheria</taxon>
        <taxon>Chiroptera</taxon>
        <taxon>Yangochiroptera</taxon>
        <taxon>Molossidae</taxon>
        <taxon>Molossus</taxon>
    </lineage>
</organism>
<keyword evidence="3" id="KW-1185">Reference proteome</keyword>
<gene>
    <name evidence="2" type="ORF">HJG59_008540</name>
</gene>
<comment type="caution">
    <text evidence="2">The sequence shown here is derived from an EMBL/GenBank/DDBJ whole genome shotgun (WGS) entry which is preliminary data.</text>
</comment>
<dbReference type="Proteomes" id="UP000550707">
    <property type="component" value="Unassembled WGS sequence"/>
</dbReference>
<dbReference type="EMBL" id="JACASF010000012">
    <property type="protein sequence ID" value="KAF6444232.1"/>
    <property type="molecule type" value="Genomic_DNA"/>
</dbReference>
<sequence length="131" mass="15342">MMVPPGPLGSGAQEDQFRGTESYYSVLLESDAKMGLDMQETNWMKRLRRTKEKEPTSPRLRLSDTCEERQKEGRLGRKESNHSTDRFYQANAEFLSQSRLPQEYGVLWEWEWAWIRSPSVFSHRLGTPSKQ</sequence>
<protein>
    <submittedName>
        <fullName evidence="2">Uncharacterized protein</fullName>
    </submittedName>
</protein>
<feature type="region of interest" description="Disordered" evidence="1">
    <location>
        <begin position="49"/>
        <end position="83"/>
    </location>
</feature>
<evidence type="ECO:0000256" key="1">
    <source>
        <dbReference type="SAM" id="MobiDB-lite"/>
    </source>
</evidence>
<reference evidence="2 3" key="1">
    <citation type="journal article" date="2020" name="Nature">
        <title>Six reference-quality genomes reveal evolution of bat adaptations.</title>
        <authorList>
            <person name="Jebb D."/>
            <person name="Huang Z."/>
            <person name="Pippel M."/>
            <person name="Hughes G.M."/>
            <person name="Lavrichenko K."/>
            <person name="Devanna P."/>
            <person name="Winkler S."/>
            <person name="Jermiin L.S."/>
            <person name="Skirmuntt E.C."/>
            <person name="Katzourakis A."/>
            <person name="Burkitt-Gray L."/>
            <person name="Ray D.A."/>
            <person name="Sullivan K.A.M."/>
            <person name="Roscito J.G."/>
            <person name="Kirilenko B.M."/>
            <person name="Davalos L.M."/>
            <person name="Corthals A.P."/>
            <person name="Power M.L."/>
            <person name="Jones G."/>
            <person name="Ransome R.D."/>
            <person name="Dechmann D.K.N."/>
            <person name="Locatelli A.G."/>
            <person name="Puechmaille S.J."/>
            <person name="Fedrigo O."/>
            <person name="Jarvis E.D."/>
            <person name="Hiller M."/>
            <person name="Vernes S.C."/>
            <person name="Myers E.W."/>
            <person name="Teeling E.C."/>
        </authorList>
    </citation>
    <scope>NUCLEOTIDE SEQUENCE [LARGE SCALE GENOMIC DNA]</scope>
    <source>
        <strain evidence="2">MMolMol1</strain>
        <tissue evidence="2">Muscle</tissue>
    </source>
</reference>
<evidence type="ECO:0000313" key="2">
    <source>
        <dbReference type="EMBL" id="KAF6444232.1"/>
    </source>
</evidence>
<evidence type="ECO:0000313" key="3">
    <source>
        <dbReference type="Proteomes" id="UP000550707"/>
    </source>
</evidence>
<name>A0A7J8FAJ6_MOLMO</name>